<dbReference type="Proteomes" id="UP000254424">
    <property type="component" value="Unassembled WGS sequence"/>
</dbReference>
<dbReference type="Gene3D" id="3.20.20.80">
    <property type="entry name" value="Glycosidases"/>
    <property type="match status" value="1"/>
</dbReference>
<keyword evidence="6" id="KW-0326">Glycosidase</keyword>
<dbReference type="PIRSF" id="PIRSF001092">
    <property type="entry name" value="Alpha-L-fucosidase"/>
    <property type="match status" value="1"/>
</dbReference>
<feature type="domain" description="Alpha-L-fucosidase C-terminal" evidence="10">
    <location>
        <begin position="413"/>
        <end position="490"/>
    </location>
</feature>
<dbReference type="GO" id="GO:0016139">
    <property type="term" value="P:glycoside catabolic process"/>
    <property type="evidence" value="ECO:0007669"/>
    <property type="project" value="TreeGrafter"/>
</dbReference>
<organism evidence="11 12">
    <name type="scientific">Bacteroides eggerthii</name>
    <dbReference type="NCBI Taxonomy" id="28111"/>
    <lineage>
        <taxon>Bacteria</taxon>
        <taxon>Pseudomonadati</taxon>
        <taxon>Bacteroidota</taxon>
        <taxon>Bacteroidia</taxon>
        <taxon>Bacteroidales</taxon>
        <taxon>Bacteroidaceae</taxon>
        <taxon>Bacteroides</taxon>
    </lineage>
</organism>
<evidence type="ECO:0000256" key="3">
    <source>
        <dbReference type="ARBA" id="ARBA00012662"/>
    </source>
</evidence>
<keyword evidence="4 8" id="KW-0732">Signal</keyword>
<dbReference type="InterPro" id="IPR013780">
    <property type="entry name" value="Glyco_hydro_b"/>
</dbReference>
<evidence type="ECO:0000256" key="1">
    <source>
        <dbReference type="ARBA" id="ARBA00004071"/>
    </source>
</evidence>
<dbReference type="EMBL" id="UFSX01000001">
    <property type="protein sequence ID" value="SUV29539.1"/>
    <property type="molecule type" value="Genomic_DNA"/>
</dbReference>
<dbReference type="Pfam" id="PF01120">
    <property type="entry name" value="Alpha_L_fucos"/>
    <property type="match status" value="1"/>
</dbReference>
<evidence type="ECO:0000259" key="9">
    <source>
        <dbReference type="Pfam" id="PF01120"/>
    </source>
</evidence>
<dbReference type="SMART" id="SM00812">
    <property type="entry name" value="Alpha_L_fucos"/>
    <property type="match status" value="1"/>
</dbReference>
<evidence type="ECO:0000256" key="5">
    <source>
        <dbReference type="ARBA" id="ARBA00022801"/>
    </source>
</evidence>
<dbReference type="GO" id="GO:0006004">
    <property type="term" value="P:fucose metabolic process"/>
    <property type="evidence" value="ECO:0007669"/>
    <property type="project" value="InterPro"/>
</dbReference>
<gene>
    <name evidence="11" type="ORF">NCTC11155_01526</name>
</gene>
<dbReference type="Gene3D" id="2.60.40.1180">
    <property type="entry name" value="Golgi alpha-mannosidase II"/>
    <property type="match status" value="1"/>
</dbReference>
<name>A0A380YL13_9BACE</name>
<evidence type="ECO:0000256" key="7">
    <source>
        <dbReference type="PIRSR" id="PIRSR001092-1"/>
    </source>
</evidence>
<feature type="signal peptide" evidence="8">
    <location>
        <begin position="1"/>
        <end position="19"/>
    </location>
</feature>
<dbReference type="PANTHER" id="PTHR10030:SF37">
    <property type="entry name" value="ALPHA-L-FUCOSIDASE-RELATED"/>
    <property type="match status" value="1"/>
</dbReference>
<sequence length="493" mass="56193">MKKVISLSIMLAFVLMMKAQEKVYQPTWESLDSRPVPSWFGNAKFGIFIHWGLYSVPAWSPKGTYAEWYKHWADKKDLFGNGDFKGDEVYEYHKKMYGEKSYADFAAMFKALDYNPVQWAELFEKAGAKYVVLTTKHHDGYALWPSKEASRDFGRPWNSMDIGPGRDLVGEFTEAVRGKGLRVGLYYSMIEWDSPLCMRGRMDCYVKEHLFPQCKELVTNYKPDLLWSDGNGGYSEDIYKIKDFLAWLYSATDVKDKVVVNDRWAKGMKHVHGDFFTSEYSTSDLDVEKPWEECRGIGFSFGLNRNEDIEDYSSPKGLVLTLTNIVARGGNLLLGIAPDVNGKIPPVMQERLLQMGKWLAVNGEAIYDTHKWRESFQWSAGAREGLKKGKYYVSGDAILAQTVCPEKGQAVKEAFFTQSAKGDVYAILPVLKSGKFVLKNIQSTNNTRISMLGLNKTLLWKQKGKNIEVTIPVIEYGEAPCDYAWTLKMENVK</sequence>
<dbReference type="InterPro" id="IPR057739">
    <property type="entry name" value="Glyco_hydro_29_N"/>
</dbReference>
<dbReference type="InterPro" id="IPR016286">
    <property type="entry name" value="FUC_metazoa-typ"/>
</dbReference>
<dbReference type="EC" id="3.2.1.51" evidence="3"/>
<reference evidence="11 12" key="1">
    <citation type="submission" date="2018-06" db="EMBL/GenBank/DDBJ databases">
        <authorList>
            <consortium name="Pathogen Informatics"/>
            <person name="Doyle S."/>
        </authorList>
    </citation>
    <scope>NUCLEOTIDE SEQUENCE [LARGE SCALE GENOMIC DNA]</scope>
    <source>
        <strain evidence="11 12">NCTC11155</strain>
    </source>
</reference>
<keyword evidence="5" id="KW-0378">Hydrolase</keyword>
<comment type="function">
    <text evidence="1">Alpha-L-fucosidase is responsible for hydrolyzing the alpha-1,6-linked fucose joined to the reducing-end N-acetylglucosamine of the carbohydrate moieties of glycoproteins.</text>
</comment>
<dbReference type="PRINTS" id="PR00741">
    <property type="entry name" value="GLHYDRLASE29"/>
</dbReference>
<proteinExistence type="inferred from homology"/>
<feature type="domain" description="Glycoside hydrolase family 29 N-terminal" evidence="9">
    <location>
        <begin position="18"/>
        <end position="364"/>
    </location>
</feature>
<accession>A0A380YL13</accession>
<dbReference type="GO" id="GO:0005764">
    <property type="term" value="C:lysosome"/>
    <property type="evidence" value="ECO:0007669"/>
    <property type="project" value="TreeGrafter"/>
</dbReference>
<dbReference type="OrthoDB" id="1389336at2"/>
<dbReference type="PANTHER" id="PTHR10030">
    <property type="entry name" value="ALPHA-L-FUCOSIDASE"/>
    <property type="match status" value="1"/>
</dbReference>
<feature type="site" description="May be important for catalysis" evidence="7">
    <location>
        <position position="294"/>
    </location>
</feature>
<dbReference type="SUPFAM" id="SSF51445">
    <property type="entry name" value="(Trans)glycosidases"/>
    <property type="match status" value="1"/>
</dbReference>
<evidence type="ECO:0000256" key="4">
    <source>
        <dbReference type="ARBA" id="ARBA00022729"/>
    </source>
</evidence>
<dbReference type="STRING" id="483216.BACEGG_02302"/>
<evidence type="ECO:0000256" key="8">
    <source>
        <dbReference type="SAM" id="SignalP"/>
    </source>
</evidence>
<evidence type="ECO:0000256" key="6">
    <source>
        <dbReference type="ARBA" id="ARBA00023295"/>
    </source>
</evidence>
<dbReference type="AlphaFoldDB" id="A0A380YL13"/>
<dbReference type="RefSeq" id="WP_004290624.1">
    <property type="nucleotide sequence ID" value="NZ_CABKNQ010000018.1"/>
</dbReference>
<feature type="chain" id="PRO_5016640906" description="alpha-L-fucosidase" evidence="8">
    <location>
        <begin position="20"/>
        <end position="493"/>
    </location>
</feature>
<comment type="similarity">
    <text evidence="2">Belongs to the glycosyl hydrolase 29 family.</text>
</comment>
<dbReference type="GeneID" id="93071430"/>
<dbReference type="GO" id="GO:0004560">
    <property type="term" value="F:alpha-L-fucosidase activity"/>
    <property type="evidence" value="ECO:0007669"/>
    <property type="project" value="InterPro"/>
</dbReference>
<dbReference type="InterPro" id="IPR031919">
    <property type="entry name" value="Fucosidase_C"/>
</dbReference>
<dbReference type="InterPro" id="IPR017853">
    <property type="entry name" value="GH"/>
</dbReference>
<evidence type="ECO:0000256" key="2">
    <source>
        <dbReference type="ARBA" id="ARBA00007951"/>
    </source>
</evidence>
<evidence type="ECO:0000313" key="11">
    <source>
        <dbReference type="EMBL" id="SUV29539.1"/>
    </source>
</evidence>
<dbReference type="Pfam" id="PF16757">
    <property type="entry name" value="Fucosidase_C"/>
    <property type="match status" value="1"/>
</dbReference>
<protein>
    <recommendedName>
        <fullName evidence="3">alpha-L-fucosidase</fullName>
        <ecNumber evidence="3">3.2.1.51</ecNumber>
    </recommendedName>
</protein>
<evidence type="ECO:0000313" key="12">
    <source>
        <dbReference type="Proteomes" id="UP000254424"/>
    </source>
</evidence>
<dbReference type="InterPro" id="IPR000933">
    <property type="entry name" value="Glyco_hydro_29"/>
</dbReference>
<evidence type="ECO:0000259" key="10">
    <source>
        <dbReference type="Pfam" id="PF16757"/>
    </source>
</evidence>